<comment type="subcellular location">
    <subcellularLocation>
        <location evidence="1">Cell outer membrane</location>
    </subcellularLocation>
</comment>
<dbReference type="EMBL" id="JAUSRF010000004">
    <property type="protein sequence ID" value="MDP9836907.1"/>
    <property type="molecule type" value="Genomic_DNA"/>
</dbReference>
<dbReference type="Proteomes" id="UP001241472">
    <property type="component" value="Unassembled WGS sequence"/>
</dbReference>
<accession>A0ABT9PR25</accession>
<evidence type="ECO:0000256" key="7">
    <source>
        <dbReference type="ARBA" id="ARBA00023237"/>
    </source>
</evidence>
<evidence type="ECO:0000313" key="10">
    <source>
        <dbReference type="Proteomes" id="UP001241472"/>
    </source>
</evidence>
<dbReference type="InterPro" id="IPR051906">
    <property type="entry name" value="TolC-like"/>
</dbReference>
<keyword evidence="3" id="KW-0813">Transport</keyword>
<evidence type="ECO:0000256" key="1">
    <source>
        <dbReference type="ARBA" id="ARBA00004442"/>
    </source>
</evidence>
<keyword evidence="10" id="KW-1185">Reference proteome</keyword>
<feature type="region of interest" description="Disordered" evidence="8">
    <location>
        <begin position="1"/>
        <end position="51"/>
    </location>
</feature>
<proteinExistence type="inferred from homology"/>
<gene>
    <name evidence="9" type="ORF">J2T09_001652</name>
</gene>
<keyword evidence="5" id="KW-0812">Transmembrane</keyword>
<name>A0ABT9PR25_9HYPH</name>
<evidence type="ECO:0000256" key="5">
    <source>
        <dbReference type="ARBA" id="ARBA00022692"/>
    </source>
</evidence>
<dbReference type="PANTHER" id="PTHR30026:SF22">
    <property type="entry name" value="OUTER MEMBRANE EFFLUX PROTEIN"/>
    <property type="match status" value="1"/>
</dbReference>
<comment type="caution">
    <text evidence="9">The sequence shown here is derived from an EMBL/GenBank/DDBJ whole genome shotgun (WGS) entry which is preliminary data.</text>
</comment>
<dbReference type="InterPro" id="IPR003423">
    <property type="entry name" value="OMP_efflux"/>
</dbReference>
<organism evidence="9 10">
    <name type="scientific">Neorhizobium huautlense</name>
    <dbReference type="NCBI Taxonomy" id="67774"/>
    <lineage>
        <taxon>Bacteria</taxon>
        <taxon>Pseudomonadati</taxon>
        <taxon>Pseudomonadota</taxon>
        <taxon>Alphaproteobacteria</taxon>
        <taxon>Hyphomicrobiales</taxon>
        <taxon>Rhizobiaceae</taxon>
        <taxon>Rhizobium/Agrobacterium group</taxon>
        <taxon>Neorhizobium</taxon>
    </lineage>
</organism>
<feature type="compositionally biased region" description="Polar residues" evidence="8">
    <location>
        <begin position="8"/>
        <end position="19"/>
    </location>
</feature>
<comment type="similarity">
    <text evidence="2">Belongs to the outer membrane factor (OMF) (TC 1.B.17) family.</text>
</comment>
<evidence type="ECO:0000256" key="2">
    <source>
        <dbReference type="ARBA" id="ARBA00007613"/>
    </source>
</evidence>
<evidence type="ECO:0000256" key="8">
    <source>
        <dbReference type="SAM" id="MobiDB-lite"/>
    </source>
</evidence>
<keyword evidence="4" id="KW-1134">Transmembrane beta strand</keyword>
<dbReference type="SUPFAM" id="SSF56954">
    <property type="entry name" value="Outer membrane efflux proteins (OEP)"/>
    <property type="match status" value="1"/>
</dbReference>
<evidence type="ECO:0000256" key="3">
    <source>
        <dbReference type="ARBA" id="ARBA00022448"/>
    </source>
</evidence>
<dbReference type="Gene3D" id="1.20.1600.10">
    <property type="entry name" value="Outer membrane efflux proteins (OEP)"/>
    <property type="match status" value="1"/>
</dbReference>
<evidence type="ECO:0000256" key="4">
    <source>
        <dbReference type="ARBA" id="ARBA00022452"/>
    </source>
</evidence>
<dbReference type="RefSeq" id="WP_306833098.1">
    <property type="nucleotide sequence ID" value="NZ_JAUSRF010000004.1"/>
</dbReference>
<evidence type="ECO:0000256" key="6">
    <source>
        <dbReference type="ARBA" id="ARBA00023136"/>
    </source>
</evidence>
<feature type="compositionally biased region" description="Polar residues" evidence="8">
    <location>
        <begin position="30"/>
        <end position="44"/>
    </location>
</feature>
<evidence type="ECO:0000313" key="9">
    <source>
        <dbReference type="EMBL" id="MDP9836907.1"/>
    </source>
</evidence>
<dbReference type="Pfam" id="PF02321">
    <property type="entry name" value="OEP"/>
    <property type="match status" value="2"/>
</dbReference>
<reference evidence="9 10" key="1">
    <citation type="submission" date="2023-07" db="EMBL/GenBank/DDBJ databases">
        <title>Sorghum-associated microbial communities from plants grown in Nebraska, USA.</title>
        <authorList>
            <person name="Schachtman D."/>
        </authorList>
    </citation>
    <scope>NUCLEOTIDE SEQUENCE [LARGE SCALE GENOMIC DNA]</scope>
    <source>
        <strain evidence="9 10">DS1307</strain>
    </source>
</reference>
<dbReference type="PANTHER" id="PTHR30026">
    <property type="entry name" value="OUTER MEMBRANE PROTEIN TOLC"/>
    <property type="match status" value="1"/>
</dbReference>
<keyword evidence="7" id="KW-0998">Cell outer membrane</keyword>
<protein>
    <submittedName>
        <fullName evidence="9">Adhesin transport system outer membrane protein</fullName>
    </submittedName>
</protein>
<sequence length="459" mass="49127">MAEGKKLNQGSVQRGSLSPLSHGETALRADQQQNRSQPGSQATAFSPPPSFKKGSLEEAVLRAVSWHPAITASAGRVYQSGQEIEIARAGYYPKIQGGLNTGYGNGGDGSFRPRATLQVSQMVYDFGKVSNSVAAEKAGEELSHAEMLEMIDTIVRETTYAVIEVQRYRAMMAVAKDQLAGVGEIAKLVSQRTDSGASTRSDKIQAQARVQAAQSRVLEVSSGLTRWETTLSALSGVSGRVGLNAGRSATLSKACEVMEPDWQQVPGLLQAEAGKREAAARLALSKSEIFPTLQLQADGSYDIAGSSTNSRVDNPDFTVGINLVGNLYQGGASAARRDAAGFALKAAEASAQAARFEAGRSLNEARGQVAGLKQLLASLASRNGMMIETRDLYREQYVQLGTRTLLDLLNAEQELHTARFDAVNTEHDLRRLDADCLFNSGMARKAFRLNGTVVRGVNL</sequence>
<keyword evidence="6" id="KW-0472">Membrane</keyword>